<organism evidence="2">
    <name type="scientific">Leptospira borgpetersenii serovar Ballum</name>
    <dbReference type="NCBI Taxonomy" id="280505"/>
    <lineage>
        <taxon>Bacteria</taxon>
        <taxon>Pseudomonadati</taxon>
        <taxon>Spirochaetota</taxon>
        <taxon>Spirochaetia</taxon>
        <taxon>Leptospirales</taxon>
        <taxon>Leptospiraceae</taxon>
        <taxon>Leptospira</taxon>
    </lineage>
</organism>
<dbReference type="Proteomes" id="UP000058857">
    <property type="component" value="Chromosome 2"/>
</dbReference>
<evidence type="ECO:0000313" key="3">
    <source>
        <dbReference type="Proteomes" id="UP000058857"/>
    </source>
</evidence>
<protein>
    <submittedName>
        <fullName evidence="2">Uncharacterized protein</fullName>
    </submittedName>
</protein>
<reference evidence="2 3" key="1">
    <citation type="journal article" date="2015" name="PLoS Negl. Trop. Dis.">
        <title>Distribution of Plasmids in Distinct Leptospira Pathogenic Species.</title>
        <authorList>
            <person name="Wang Y."/>
            <person name="Zhuang X."/>
            <person name="Zhong Y."/>
            <person name="Zhang C."/>
            <person name="Zhang Y."/>
            <person name="Zeng L."/>
            <person name="Zhu Y."/>
            <person name="He P."/>
            <person name="Dong K."/>
            <person name="Pal U."/>
            <person name="Guo X."/>
            <person name="Qin J."/>
        </authorList>
    </citation>
    <scope>NUCLEOTIDE SEQUENCE [LARGE SCALE GENOMIC DNA]</scope>
    <source>
        <strain evidence="2 3">56604</strain>
    </source>
</reference>
<gene>
    <name evidence="1" type="ORF">LBBP_04312</name>
    <name evidence="2" type="ORF">LBBP_04360</name>
</gene>
<name>A0A0S2IXX1_LEPBO</name>
<evidence type="ECO:0000313" key="1">
    <source>
        <dbReference type="EMBL" id="ALO28426.1"/>
    </source>
</evidence>
<accession>A0A0S2IXX1</accession>
<dbReference type="EMBL" id="CP012030">
    <property type="protein sequence ID" value="ALO28426.1"/>
    <property type="molecule type" value="Genomic_DNA"/>
</dbReference>
<sequence>MVIYGFSNGFYRWKTLVRIPTSEALRQVLKLILKNLSQIKINPE</sequence>
<evidence type="ECO:0000313" key="2">
    <source>
        <dbReference type="EMBL" id="ALO28471.1"/>
    </source>
</evidence>
<dbReference type="EMBL" id="CP012030">
    <property type="protein sequence ID" value="ALO28471.1"/>
    <property type="molecule type" value="Genomic_DNA"/>
</dbReference>
<dbReference type="PATRIC" id="fig|280505.15.peg.4202"/>
<dbReference type="AlphaFoldDB" id="A0A0S2IXX1"/>
<proteinExistence type="predicted"/>